<dbReference type="AlphaFoldDB" id="A0ABD2IG52"/>
<dbReference type="SUPFAM" id="SSF54695">
    <property type="entry name" value="POZ domain"/>
    <property type="match status" value="1"/>
</dbReference>
<sequence>MFGFGISISKFHLQIFINLDGGSKTNILRIPAEGESSIAIKINLLSTGEDADVYFLVGVGDGKELLSAHKLILKHASEVFAAMFRFDAKNEKAEFASANCPVEVTDVEAAAFKVMLSFIYTGDLAELSGDNAMAVLYAAKKYNIPELVDASLQVPVSSLRNVFLAYALAELYELENFAYHCLFYIDENADTLIESEGFLQIDQKLLCEIFERDELQISGEISIWNAALRWADAKCRQNGIECSAENRRAVLGPALFQMRFPLVSIEEFSKKIVPTDVLSKDEVIAVYQFHALPNCHGISDGLFPMQFPINGRISDRKEGTILMDIEKVSEFAQEDFESRRYSEKVYINGLSWKILAQIKKQTESTDNEKWLGFFYWCDATKKDSNWRCCVRSATFRIVPQKSGAMKSIGKLIDNVLNNKSTGLGFDYFISFAELMDPNKGFYNGEEDKVTLAIDVITVDEPKIDKCILD</sequence>
<reference evidence="5 6" key="1">
    <citation type="submission" date="2024-10" db="EMBL/GenBank/DDBJ databases">
        <authorList>
            <person name="Kim D."/>
        </authorList>
    </citation>
    <scope>NUCLEOTIDE SEQUENCE [LARGE SCALE GENOMIC DNA]</scope>
    <source>
        <strain evidence="5">BH-2024</strain>
    </source>
</reference>
<feature type="domain" description="BTB" evidence="3">
    <location>
        <begin position="51"/>
        <end position="128"/>
    </location>
</feature>
<evidence type="ECO:0000259" key="3">
    <source>
        <dbReference type="PROSITE" id="PS50097"/>
    </source>
</evidence>
<name>A0ABD2IG52_9BILA</name>
<dbReference type="PANTHER" id="PTHR45774:SF3">
    <property type="entry name" value="BTB (POZ) DOMAIN-CONTAINING 2B-RELATED"/>
    <property type="match status" value="1"/>
</dbReference>
<dbReference type="SUPFAM" id="SSF49599">
    <property type="entry name" value="TRAF domain-like"/>
    <property type="match status" value="1"/>
</dbReference>
<gene>
    <name evidence="5" type="ORF">niasHT_032734</name>
</gene>
<dbReference type="Pfam" id="PF00651">
    <property type="entry name" value="BTB"/>
    <property type="match status" value="1"/>
</dbReference>
<dbReference type="Gene3D" id="1.25.40.420">
    <property type="match status" value="1"/>
</dbReference>
<proteinExistence type="predicted"/>
<evidence type="ECO:0000313" key="5">
    <source>
        <dbReference type="EMBL" id="KAL3078328.1"/>
    </source>
</evidence>
<evidence type="ECO:0008006" key="7">
    <source>
        <dbReference type="Google" id="ProtNLM"/>
    </source>
</evidence>
<organism evidence="5 6">
    <name type="scientific">Heterodera trifolii</name>
    <dbReference type="NCBI Taxonomy" id="157864"/>
    <lineage>
        <taxon>Eukaryota</taxon>
        <taxon>Metazoa</taxon>
        <taxon>Ecdysozoa</taxon>
        <taxon>Nematoda</taxon>
        <taxon>Chromadorea</taxon>
        <taxon>Rhabditida</taxon>
        <taxon>Tylenchina</taxon>
        <taxon>Tylenchomorpha</taxon>
        <taxon>Tylenchoidea</taxon>
        <taxon>Heteroderidae</taxon>
        <taxon>Heteroderinae</taxon>
        <taxon>Heterodera</taxon>
    </lineage>
</organism>
<dbReference type="InterPro" id="IPR000210">
    <property type="entry name" value="BTB/POZ_dom"/>
</dbReference>
<dbReference type="EMBL" id="JBICBT010001210">
    <property type="protein sequence ID" value="KAL3078328.1"/>
    <property type="molecule type" value="Genomic_DNA"/>
</dbReference>
<dbReference type="SMART" id="SM00225">
    <property type="entry name" value="BTB"/>
    <property type="match status" value="1"/>
</dbReference>
<comment type="caution">
    <text evidence="5">The sequence shown here is derived from an EMBL/GenBank/DDBJ whole genome shotgun (WGS) entry which is preliminary data.</text>
</comment>
<evidence type="ECO:0000259" key="4">
    <source>
        <dbReference type="PROSITE" id="PS50144"/>
    </source>
</evidence>
<dbReference type="Gene3D" id="3.30.710.10">
    <property type="entry name" value="Potassium Channel Kv1.1, Chain A"/>
    <property type="match status" value="1"/>
</dbReference>
<dbReference type="Pfam" id="PF07707">
    <property type="entry name" value="BACK"/>
    <property type="match status" value="1"/>
</dbReference>
<dbReference type="PROSITE" id="PS50144">
    <property type="entry name" value="MATH"/>
    <property type="match status" value="1"/>
</dbReference>
<evidence type="ECO:0000256" key="2">
    <source>
        <dbReference type="ARBA" id="ARBA00022786"/>
    </source>
</evidence>
<dbReference type="InterPro" id="IPR008974">
    <property type="entry name" value="TRAF-like"/>
</dbReference>
<accession>A0ABD2IG52</accession>
<dbReference type="InterPro" id="IPR011333">
    <property type="entry name" value="SKP1/BTB/POZ_sf"/>
</dbReference>
<evidence type="ECO:0000256" key="1">
    <source>
        <dbReference type="ARBA" id="ARBA00004906"/>
    </source>
</evidence>
<dbReference type="Proteomes" id="UP001620626">
    <property type="component" value="Unassembled WGS sequence"/>
</dbReference>
<dbReference type="InterPro" id="IPR011705">
    <property type="entry name" value="BACK"/>
</dbReference>
<feature type="domain" description="MATH" evidence="4">
    <location>
        <begin position="318"/>
        <end position="453"/>
    </location>
</feature>
<dbReference type="FunFam" id="1.25.40.420:FF:000008">
    <property type="entry name" value="BTB/POZ domain-containing protein POB1"/>
    <property type="match status" value="1"/>
</dbReference>
<keyword evidence="2" id="KW-0833">Ubl conjugation pathway</keyword>
<dbReference type="InterPro" id="IPR002083">
    <property type="entry name" value="MATH/TRAF_dom"/>
</dbReference>
<keyword evidence="6" id="KW-1185">Reference proteome</keyword>
<dbReference type="SMART" id="SM00875">
    <property type="entry name" value="BACK"/>
    <property type="match status" value="1"/>
</dbReference>
<dbReference type="Gene3D" id="2.60.210.10">
    <property type="entry name" value="Apoptosis, Tumor Necrosis Factor Receptor Associated Protein 2, Chain A"/>
    <property type="match status" value="1"/>
</dbReference>
<protein>
    <recommendedName>
        <fullName evidence="7">BTB domain-containing protein</fullName>
    </recommendedName>
</protein>
<dbReference type="PANTHER" id="PTHR45774">
    <property type="entry name" value="BTB/POZ DOMAIN-CONTAINING"/>
    <property type="match status" value="1"/>
</dbReference>
<comment type="pathway">
    <text evidence="1">Protein modification; protein ubiquitination.</text>
</comment>
<dbReference type="Pfam" id="PF22486">
    <property type="entry name" value="MATH_2"/>
    <property type="match status" value="1"/>
</dbReference>
<dbReference type="PROSITE" id="PS50097">
    <property type="entry name" value="BTB"/>
    <property type="match status" value="1"/>
</dbReference>
<evidence type="ECO:0000313" key="6">
    <source>
        <dbReference type="Proteomes" id="UP001620626"/>
    </source>
</evidence>